<gene>
    <name evidence="2" type="ORF">BUE93_06980</name>
</gene>
<comment type="caution">
    <text evidence="2">The sequence shown here is derived from an EMBL/GenBank/DDBJ whole genome shotgun (WGS) entry which is preliminary data.</text>
</comment>
<name>A0A2S9X6M4_9NEIS</name>
<proteinExistence type="predicted"/>
<dbReference type="OrthoDB" id="5457135at2"/>
<feature type="transmembrane region" description="Helical" evidence="1">
    <location>
        <begin position="84"/>
        <end position="103"/>
    </location>
</feature>
<dbReference type="Proteomes" id="UP000239469">
    <property type="component" value="Unassembled WGS sequence"/>
</dbReference>
<keyword evidence="1" id="KW-0812">Transmembrane</keyword>
<organism evidence="2 3">
    <name type="scientific">Chromobacterium amazonense</name>
    <dbReference type="NCBI Taxonomy" id="1382803"/>
    <lineage>
        <taxon>Bacteria</taxon>
        <taxon>Pseudomonadati</taxon>
        <taxon>Pseudomonadota</taxon>
        <taxon>Betaproteobacteria</taxon>
        <taxon>Neisseriales</taxon>
        <taxon>Chromobacteriaceae</taxon>
        <taxon>Chromobacterium</taxon>
    </lineage>
</organism>
<keyword evidence="1" id="KW-1133">Transmembrane helix</keyword>
<dbReference type="EMBL" id="MTBD01000014">
    <property type="protein sequence ID" value="PRP71337.1"/>
    <property type="molecule type" value="Genomic_DNA"/>
</dbReference>
<feature type="transmembrane region" description="Helical" evidence="1">
    <location>
        <begin position="52"/>
        <end position="72"/>
    </location>
</feature>
<reference evidence="2 3" key="1">
    <citation type="submission" date="2017-01" db="EMBL/GenBank/DDBJ databases">
        <title>New insights into the genetic diversity of Chromobacterium isolated from tropical freshwater lake.</title>
        <authorList>
            <person name="Santos A.B."/>
            <person name="Nascimento A.M."/>
            <person name="Da Silva P.C."/>
        </authorList>
    </citation>
    <scope>NUCLEOTIDE SEQUENCE [LARGE SCALE GENOMIC DNA]</scope>
    <source>
        <strain evidence="2 3">56AF</strain>
    </source>
</reference>
<keyword evidence="1" id="KW-0472">Membrane</keyword>
<dbReference type="RefSeq" id="WP_106076272.1">
    <property type="nucleotide sequence ID" value="NZ_MTBD01000014.1"/>
</dbReference>
<dbReference type="AlphaFoldDB" id="A0A2S9X6M4"/>
<sequence>MNRNLLIGGGLSLLASLLHVAIIFGGPAWYRFFGAPARYAWAAERGEWWPSLVTMAIAAMLAIWALYAFSAAGCLRRLPLLKPVLLIITAIYLLCGLALLPIWLWRTEALNAFAVWSSLICLGYGLFHAAGLSQRWRELA</sequence>
<evidence type="ECO:0000256" key="1">
    <source>
        <dbReference type="SAM" id="Phobius"/>
    </source>
</evidence>
<evidence type="ECO:0000313" key="2">
    <source>
        <dbReference type="EMBL" id="PRP71337.1"/>
    </source>
</evidence>
<feature type="transmembrane region" description="Helical" evidence="1">
    <location>
        <begin position="109"/>
        <end position="127"/>
    </location>
</feature>
<protein>
    <submittedName>
        <fullName evidence="2">Uncharacterized protein</fullName>
    </submittedName>
</protein>
<evidence type="ECO:0000313" key="3">
    <source>
        <dbReference type="Proteomes" id="UP000239469"/>
    </source>
</evidence>
<accession>A0A2S9X6M4</accession>